<dbReference type="EMBL" id="CACVBM020001168">
    <property type="protein sequence ID" value="CAA7037017.1"/>
    <property type="molecule type" value="Genomic_DNA"/>
</dbReference>
<evidence type="ECO:0000313" key="3">
    <source>
        <dbReference type="EMBL" id="CAA7037017.1"/>
    </source>
</evidence>
<feature type="compositionally biased region" description="Basic and acidic residues" evidence="1">
    <location>
        <begin position="1"/>
        <end position="19"/>
    </location>
</feature>
<proteinExistence type="predicted"/>
<protein>
    <recommendedName>
        <fullName evidence="2">Arabidopsis retrotransposon Orf1 C-terminal domain-containing protein</fullName>
    </recommendedName>
</protein>
<accession>A0A6D2JBH2</accession>
<dbReference type="AlphaFoldDB" id="A0A6D2JBH2"/>
<feature type="region of interest" description="Disordered" evidence="1">
    <location>
        <begin position="473"/>
        <end position="588"/>
    </location>
</feature>
<evidence type="ECO:0000256" key="1">
    <source>
        <dbReference type="SAM" id="MobiDB-lite"/>
    </source>
</evidence>
<dbReference type="InterPro" id="IPR004312">
    <property type="entry name" value="ATHILA_Orf1_C"/>
</dbReference>
<dbReference type="OrthoDB" id="1750933at2759"/>
<feature type="domain" description="Arabidopsis retrotransposon Orf1 C-terminal" evidence="2">
    <location>
        <begin position="12"/>
        <end position="466"/>
    </location>
</feature>
<dbReference type="Pfam" id="PF03078">
    <property type="entry name" value="ATHILA"/>
    <property type="match status" value="1"/>
</dbReference>
<comment type="caution">
    <text evidence="3">The sequence shown here is derived from an EMBL/GenBank/DDBJ whole genome shotgun (WGS) entry which is preliminary data.</text>
</comment>
<name>A0A6D2JBH2_9BRAS</name>
<feature type="region of interest" description="Disordered" evidence="1">
    <location>
        <begin position="1"/>
        <end position="23"/>
    </location>
</feature>
<reference evidence="3" key="1">
    <citation type="submission" date="2020-01" db="EMBL/GenBank/DDBJ databases">
        <authorList>
            <person name="Mishra B."/>
        </authorList>
    </citation>
    <scope>NUCLEOTIDE SEQUENCE [LARGE SCALE GENOMIC DNA]</scope>
</reference>
<keyword evidence="4" id="KW-1185">Reference proteome</keyword>
<evidence type="ECO:0000313" key="4">
    <source>
        <dbReference type="Proteomes" id="UP000467841"/>
    </source>
</evidence>
<evidence type="ECO:0000259" key="2">
    <source>
        <dbReference type="Pfam" id="PF03078"/>
    </source>
</evidence>
<feature type="compositionally biased region" description="Basic and acidic residues" evidence="1">
    <location>
        <begin position="511"/>
        <end position="521"/>
    </location>
</feature>
<dbReference type="Proteomes" id="UP000467841">
    <property type="component" value="Unassembled WGS sequence"/>
</dbReference>
<organism evidence="3 4">
    <name type="scientific">Microthlaspi erraticum</name>
    <dbReference type="NCBI Taxonomy" id="1685480"/>
    <lineage>
        <taxon>Eukaryota</taxon>
        <taxon>Viridiplantae</taxon>
        <taxon>Streptophyta</taxon>
        <taxon>Embryophyta</taxon>
        <taxon>Tracheophyta</taxon>
        <taxon>Spermatophyta</taxon>
        <taxon>Magnoliopsida</taxon>
        <taxon>eudicotyledons</taxon>
        <taxon>Gunneridae</taxon>
        <taxon>Pentapetalae</taxon>
        <taxon>rosids</taxon>
        <taxon>malvids</taxon>
        <taxon>Brassicales</taxon>
        <taxon>Brassicaceae</taxon>
        <taxon>Coluteocarpeae</taxon>
        <taxon>Microthlaspi</taxon>
    </lineage>
</organism>
<sequence>MRSGRNRGDYSRRREDIARGKRPVVSDDDFVEELTMQDAPFPETLRDDEPDDTLTEIEMLRLRSLLDMRFGGTRYADSDTMQTLRIAEDVDEMFTNVGIGRLMYQKHKSYRKATCLLLAAFTDHPCDAGKSTPDGSDGYISFWATGRRHYLSYREIDRSLSLPPGNSHGLDVDRDKMTALWGTIAFGDYFSSTTKSSHIRSPPIRYIQKAIANTLFSRHATGNVTETEMAMIDVALTGIRLRLINGTQLTGSRSHGGITLALVSQLRSYQDWASRNRGIRHKCTLRMGGLVTPLLRVVGFTADWEEEVAPPEGLDIEYLRNSVFLQKTSDDRQLLYQFVHVQLGASRMLLPSPSWTTIRGGSNVEFNPPQSALYTGDRPSVRDYATPPATTHRGDWSHAELDTTQTDELDHLHFAGYTTTARQSAGLKAAHQHISILLRWNKAQDKITSKLKSKVKKMADQIRAMHDELSCVASASGGVQRTAVGPRQADLSEDDEPHHDTTGGRPLPPDPPRHSSFEPRQQRKRRHGEQQTARPSGARADADLPFRRCRSVSRQTAPTDHHTPPTRAPPDQYVPYSTEGAAPTTIPP</sequence>
<gene>
    <name evidence="3" type="ORF">MERR_LOCUS24252</name>
</gene>